<evidence type="ECO:0000259" key="1">
    <source>
        <dbReference type="Pfam" id="PF04149"/>
    </source>
</evidence>
<proteinExistence type="predicted"/>
<dbReference type="Pfam" id="PF04149">
    <property type="entry name" value="DUF397"/>
    <property type="match status" value="1"/>
</dbReference>
<reference evidence="2 3" key="1">
    <citation type="submission" date="2019-06" db="EMBL/GenBank/DDBJ databases">
        <title>Whole genome shotgun sequence of Streptomyces cacaoi subsp. cacaoi NBRC 12748.</title>
        <authorList>
            <person name="Hosoyama A."/>
            <person name="Uohara A."/>
            <person name="Ohji S."/>
            <person name="Ichikawa N."/>
        </authorList>
    </citation>
    <scope>NUCLEOTIDE SEQUENCE [LARGE SCALE GENOMIC DNA]</scope>
    <source>
        <strain evidence="2 3">NBRC 12748</strain>
    </source>
</reference>
<sequence length="75" mass="8007">MNYMADLYAADLSGAEWRKSSYTAGNGNCVEVADIPTVDGTAIRDSKNPHLPAARVTRDAWQLFVSAAAEGAFEA</sequence>
<dbReference type="AlphaFoldDB" id="A0A4Y3RBP8"/>
<protein>
    <recommendedName>
        <fullName evidence="1">DUF397 domain-containing protein</fullName>
    </recommendedName>
</protein>
<name>A0A4Y3RBP8_STRCI</name>
<evidence type="ECO:0000313" key="3">
    <source>
        <dbReference type="Proteomes" id="UP000319210"/>
    </source>
</evidence>
<dbReference type="OrthoDB" id="4289692at2"/>
<feature type="domain" description="DUF397" evidence="1">
    <location>
        <begin position="15"/>
        <end position="68"/>
    </location>
</feature>
<dbReference type="RefSeq" id="WP_086814196.1">
    <property type="nucleotide sequence ID" value="NZ_BJMM01000082.1"/>
</dbReference>
<gene>
    <name evidence="2" type="ORF">SCA03_66640</name>
</gene>
<dbReference type="EMBL" id="BJMM01000082">
    <property type="protein sequence ID" value="GEB54113.1"/>
    <property type="molecule type" value="Genomic_DNA"/>
</dbReference>
<dbReference type="Proteomes" id="UP000319210">
    <property type="component" value="Unassembled WGS sequence"/>
</dbReference>
<evidence type="ECO:0000313" key="2">
    <source>
        <dbReference type="EMBL" id="GEB54113.1"/>
    </source>
</evidence>
<keyword evidence="3" id="KW-1185">Reference proteome</keyword>
<dbReference type="InterPro" id="IPR007278">
    <property type="entry name" value="DUF397"/>
</dbReference>
<comment type="caution">
    <text evidence="2">The sequence shown here is derived from an EMBL/GenBank/DDBJ whole genome shotgun (WGS) entry which is preliminary data.</text>
</comment>
<organism evidence="2 3">
    <name type="scientific">Streptomyces cacaoi</name>
    <dbReference type="NCBI Taxonomy" id="1898"/>
    <lineage>
        <taxon>Bacteria</taxon>
        <taxon>Bacillati</taxon>
        <taxon>Actinomycetota</taxon>
        <taxon>Actinomycetes</taxon>
        <taxon>Kitasatosporales</taxon>
        <taxon>Streptomycetaceae</taxon>
        <taxon>Streptomyces</taxon>
    </lineage>
</organism>
<accession>A0A4Y3RBP8</accession>